<dbReference type="Proteomes" id="UP001445076">
    <property type="component" value="Unassembled WGS sequence"/>
</dbReference>
<gene>
    <name evidence="3" type="ORF">OTU49_009652</name>
</gene>
<dbReference type="AlphaFoldDB" id="A0AAW0WA11"/>
<comment type="caution">
    <text evidence="3">The sequence shown here is derived from an EMBL/GenBank/DDBJ whole genome shotgun (WGS) entry which is preliminary data.</text>
</comment>
<feature type="region of interest" description="Disordered" evidence="2">
    <location>
        <begin position="245"/>
        <end position="273"/>
    </location>
</feature>
<keyword evidence="1" id="KW-0175">Coiled coil</keyword>
<keyword evidence="4" id="KW-1185">Reference proteome</keyword>
<feature type="non-terminal residue" evidence="3">
    <location>
        <position position="1"/>
    </location>
</feature>
<name>A0AAW0WA11_CHEQU</name>
<feature type="coiled-coil region" evidence="1">
    <location>
        <begin position="81"/>
        <end position="108"/>
    </location>
</feature>
<evidence type="ECO:0000313" key="4">
    <source>
        <dbReference type="Proteomes" id="UP001445076"/>
    </source>
</evidence>
<evidence type="ECO:0000256" key="1">
    <source>
        <dbReference type="SAM" id="Coils"/>
    </source>
</evidence>
<dbReference type="EMBL" id="JARKIK010000075">
    <property type="protein sequence ID" value="KAK8727616.1"/>
    <property type="molecule type" value="Genomic_DNA"/>
</dbReference>
<evidence type="ECO:0000313" key="3">
    <source>
        <dbReference type="EMBL" id="KAK8727616.1"/>
    </source>
</evidence>
<sequence>GKVSAAMASSAQSTQSASEWWLIGCPLEFFSTARLPTRGDILRVSQFFHLKQNLPFPKSFKKSCEACCAIWTRARIPTQRLDSCVRKLEKLMREYQNLKKSRKRGDTQARIFQDSLGDLFDIGASDALAQMTVEEDRVFYQMQREDVTSCIMSGPDPMTTGRESRKRLWEGQEKARRAKAEAEAASFLVAAPRLSSTSSSSLESKGNEDFASTISCSTALTVPPKRLKNVFASPAVASAVNQLNLPETVPSSPCGRSPLPLPCSDQGETNKEG</sequence>
<proteinExistence type="predicted"/>
<evidence type="ECO:0000256" key="2">
    <source>
        <dbReference type="SAM" id="MobiDB-lite"/>
    </source>
</evidence>
<accession>A0AAW0WA11</accession>
<organism evidence="3 4">
    <name type="scientific">Cherax quadricarinatus</name>
    <name type="common">Australian red claw crayfish</name>
    <dbReference type="NCBI Taxonomy" id="27406"/>
    <lineage>
        <taxon>Eukaryota</taxon>
        <taxon>Metazoa</taxon>
        <taxon>Ecdysozoa</taxon>
        <taxon>Arthropoda</taxon>
        <taxon>Crustacea</taxon>
        <taxon>Multicrustacea</taxon>
        <taxon>Malacostraca</taxon>
        <taxon>Eumalacostraca</taxon>
        <taxon>Eucarida</taxon>
        <taxon>Decapoda</taxon>
        <taxon>Pleocyemata</taxon>
        <taxon>Astacidea</taxon>
        <taxon>Parastacoidea</taxon>
        <taxon>Parastacidae</taxon>
        <taxon>Cherax</taxon>
    </lineage>
</organism>
<reference evidence="3 4" key="1">
    <citation type="journal article" date="2024" name="BMC Genomics">
        <title>Genome assembly of redclaw crayfish (Cherax quadricarinatus) provides insights into its immune adaptation and hypoxia tolerance.</title>
        <authorList>
            <person name="Liu Z."/>
            <person name="Zheng J."/>
            <person name="Li H."/>
            <person name="Fang K."/>
            <person name="Wang S."/>
            <person name="He J."/>
            <person name="Zhou D."/>
            <person name="Weng S."/>
            <person name="Chi M."/>
            <person name="Gu Z."/>
            <person name="He J."/>
            <person name="Li F."/>
            <person name="Wang M."/>
        </authorList>
    </citation>
    <scope>NUCLEOTIDE SEQUENCE [LARGE SCALE GENOMIC DNA]</scope>
    <source>
        <strain evidence="3">ZL_2023a</strain>
    </source>
</reference>
<protein>
    <submittedName>
        <fullName evidence="3">Uncharacterized protein</fullName>
    </submittedName>
</protein>